<dbReference type="Gene3D" id="3.30.1150.10">
    <property type="match status" value="1"/>
</dbReference>
<dbReference type="GO" id="GO:0031992">
    <property type="term" value="F:energy transducer activity"/>
    <property type="evidence" value="ECO:0007669"/>
    <property type="project" value="TreeGrafter"/>
</dbReference>
<keyword evidence="6" id="KW-0812">Transmembrane</keyword>
<evidence type="ECO:0000313" key="13">
    <source>
        <dbReference type="Proteomes" id="UP000235460"/>
    </source>
</evidence>
<evidence type="ECO:0000256" key="6">
    <source>
        <dbReference type="ARBA" id="ARBA00022692"/>
    </source>
</evidence>
<sequence length="261" mass="29177">MIKLKAFLTSLLIHLLVFSGIVVLLRLNAESSAKYVEIDLSLTSLINSLQKSSEENKNLGFKNRENLTKLETKRIKEYFTPEPKEPILKENQPKNYLAENIESKELRNEEIYAEKNYEATKSIAMIKGESLGIGSSLGTSSEANKGKGGGSGVGTEGKGDGVDLEKLKEKFLIEKLFIISKIVQNNITYPYIARKMGWEGKVVISFVLTKEGKINLLTVEKSSGYEVLDENAIKTIQKVSKYFPLPPIDVKIKLPISYKLN</sequence>
<organism evidence="12 13">
    <name type="scientific">Thermodesulfobacterium geofontis</name>
    <dbReference type="NCBI Taxonomy" id="1295609"/>
    <lineage>
        <taxon>Bacteria</taxon>
        <taxon>Pseudomonadati</taxon>
        <taxon>Thermodesulfobacteriota</taxon>
        <taxon>Thermodesulfobacteria</taxon>
        <taxon>Thermodesulfobacteriales</taxon>
        <taxon>Thermodesulfobacteriaceae</taxon>
        <taxon>Thermodesulfobacterium</taxon>
    </lineage>
</organism>
<dbReference type="PANTHER" id="PTHR33446">
    <property type="entry name" value="PROTEIN TONB-RELATED"/>
    <property type="match status" value="1"/>
</dbReference>
<evidence type="ECO:0000259" key="11">
    <source>
        <dbReference type="PROSITE" id="PS52015"/>
    </source>
</evidence>
<feature type="region of interest" description="Disordered" evidence="10">
    <location>
        <begin position="137"/>
        <end position="159"/>
    </location>
</feature>
<dbReference type="PANTHER" id="PTHR33446:SF2">
    <property type="entry name" value="PROTEIN TONB"/>
    <property type="match status" value="1"/>
</dbReference>
<evidence type="ECO:0000256" key="7">
    <source>
        <dbReference type="ARBA" id="ARBA00022927"/>
    </source>
</evidence>
<keyword evidence="8" id="KW-1133">Transmembrane helix</keyword>
<dbReference type="Proteomes" id="UP000235460">
    <property type="component" value="Unassembled WGS sequence"/>
</dbReference>
<keyword evidence="7" id="KW-0653">Protein transport</keyword>
<dbReference type="EMBL" id="PNIK01000033">
    <property type="protein sequence ID" value="PMP68042.1"/>
    <property type="molecule type" value="Genomic_DNA"/>
</dbReference>
<feature type="compositionally biased region" description="Gly residues" evidence="10">
    <location>
        <begin position="146"/>
        <end position="156"/>
    </location>
</feature>
<name>A0A2N7PPJ9_9BACT</name>
<comment type="similarity">
    <text evidence="2">Belongs to the TonB family.</text>
</comment>
<reference evidence="12 13" key="1">
    <citation type="submission" date="2018-01" db="EMBL/GenBank/DDBJ databases">
        <title>Metagenomic assembled genomes from two thermal pools in the Uzon Caldera, Kamchatka, Russia.</title>
        <authorList>
            <person name="Wilkins L."/>
            <person name="Ettinger C."/>
        </authorList>
    </citation>
    <scope>NUCLEOTIDE SEQUENCE [LARGE SCALE GENOMIC DNA]</scope>
    <source>
        <strain evidence="12">ZAV-08</strain>
    </source>
</reference>
<accession>A0A2N7PPJ9</accession>
<gene>
    <name evidence="12" type="ORF">C0190_02190</name>
</gene>
<dbReference type="InterPro" id="IPR006260">
    <property type="entry name" value="TonB/TolA_C"/>
</dbReference>
<keyword evidence="3" id="KW-0813">Transport</keyword>
<evidence type="ECO:0000256" key="1">
    <source>
        <dbReference type="ARBA" id="ARBA00004383"/>
    </source>
</evidence>
<dbReference type="InterPro" id="IPR051045">
    <property type="entry name" value="TonB-dependent_transducer"/>
</dbReference>
<evidence type="ECO:0000256" key="5">
    <source>
        <dbReference type="ARBA" id="ARBA00022519"/>
    </source>
</evidence>
<proteinExistence type="inferred from homology"/>
<evidence type="ECO:0000256" key="10">
    <source>
        <dbReference type="SAM" id="MobiDB-lite"/>
    </source>
</evidence>
<evidence type="ECO:0000256" key="3">
    <source>
        <dbReference type="ARBA" id="ARBA00022448"/>
    </source>
</evidence>
<keyword evidence="9" id="KW-0472">Membrane</keyword>
<dbReference type="SUPFAM" id="SSF74653">
    <property type="entry name" value="TolA/TonB C-terminal domain"/>
    <property type="match status" value="1"/>
</dbReference>
<evidence type="ECO:0000256" key="2">
    <source>
        <dbReference type="ARBA" id="ARBA00006555"/>
    </source>
</evidence>
<comment type="caution">
    <text evidence="12">The sequence shown here is derived from an EMBL/GenBank/DDBJ whole genome shotgun (WGS) entry which is preliminary data.</text>
</comment>
<dbReference type="AlphaFoldDB" id="A0A2N7PPJ9"/>
<dbReference type="GO" id="GO:0055085">
    <property type="term" value="P:transmembrane transport"/>
    <property type="evidence" value="ECO:0007669"/>
    <property type="project" value="InterPro"/>
</dbReference>
<feature type="domain" description="TonB C-terminal" evidence="11">
    <location>
        <begin position="174"/>
        <end position="261"/>
    </location>
</feature>
<dbReference type="InterPro" id="IPR037682">
    <property type="entry name" value="TonB_C"/>
</dbReference>
<dbReference type="GO" id="GO:0015031">
    <property type="term" value="P:protein transport"/>
    <property type="evidence" value="ECO:0007669"/>
    <property type="project" value="UniProtKB-KW"/>
</dbReference>
<dbReference type="PROSITE" id="PS52015">
    <property type="entry name" value="TONB_CTD"/>
    <property type="match status" value="1"/>
</dbReference>
<dbReference type="GO" id="GO:0098797">
    <property type="term" value="C:plasma membrane protein complex"/>
    <property type="evidence" value="ECO:0007669"/>
    <property type="project" value="TreeGrafter"/>
</dbReference>
<comment type="subcellular location">
    <subcellularLocation>
        <location evidence="1">Cell inner membrane</location>
        <topology evidence="1">Single-pass membrane protein</topology>
        <orientation evidence="1">Periplasmic side</orientation>
    </subcellularLocation>
</comment>
<dbReference type="NCBIfam" id="TIGR01352">
    <property type="entry name" value="tonB_Cterm"/>
    <property type="match status" value="1"/>
</dbReference>
<evidence type="ECO:0000313" key="12">
    <source>
        <dbReference type="EMBL" id="PMP68042.1"/>
    </source>
</evidence>
<evidence type="ECO:0000256" key="8">
    <source>
        <dbReference type="ARBA" id="ARBA00022989"/>
    </source>
</evidence>
<keyword evidence="4" id="KW-1003">Cell membrane</keyword>
<dbReference type="Pfam" id="PF03544">
    <property type="entry name" value="TonB_C"/>
    <property type="match status" value="1"/>
</dbReference>
<keyword evidence="5" id="KW-0997">Cell inner membrane</keyword>
<evidence type="ECO:0000256" key="9">
    <source>
        <dbReference type="ARBA" id="ARBA00023136"/>
    </source>
</evidence>
<protein>
    <submittedName>
        <fullName evidence="12">Energy transducer TonB</fullName>
    </submittedName>
</protein>
<evidence type="ECO:0000256" key="4">
    <source>
        <dbReference type="ARBA" id="ARBA00022475"/>
    </source>
</evidence>